<feature type="region of interest" description="Disordered" evidence="1">
    <location>
        <begin position="45"/>
        <end position="65"/>
    </location>
</feature>
<dbReference type="RefSeq" id="WP_190072671.1">
    <property type="nucleotide sequence ID" value="NZ_BNBM01000011.1"/>
</dbReference>
<keyword evidence="5" id="KW-1185">Reference proteome</keyword>
<dbReference type="EMBL" id="JBEPFB010000022">
    <property type="protein sequence ID" value="MER7378160.1"/>
    <property type="molecule type" value="Genomic_DNA"/>
</dbReference>
<keyword evidence="3" id="KW-0732">Signal</keyword>
<keyword evidence="2" id="KW-0472">Membrane</keyword>
<evidence type="ECO:0008006" key="6">
    <source>
        <dbReference type="Google" id="ProtNLM"/>
    </source>
</evidence>
<sequence>MKRRVHAICTTAITVLALAGPTAPAAYARGDLDCRDFTFQEDAQAEFDRGFSDPDRSGRDQGRNNGIACAHLPHRGSIVTPLPTLAPLPTRSAVPTQGVRGGLGGSSGPADVEVALGAGLAVGALALTAGFFVYRRRLNR</sequence>
<dbReference type="Proteomes" id="UP001486207">
    <property type="component" value="Unassembled WGS sequence"/>
</dbReference>
<feature type="transmembrane region" description="Helical" evidence="2">
    <location>
        <begin position="114"/>
        <end position="134"/>
    </location>
</feature>
<proteinExistence type="predicted"/>
<feature type="signal peptide" evidence="3">
    <location>
        <begin position="1"/>
        <end position="28"/>
    </location>
</feature>
<accession>A0ABV1Y3E7</accession>
<evidence type="ECO:0000313" key="5">
    <source>
        <dbReference type="Proteomes" id="UP001486207"/>
    </source>
</evidence>
<evidence type="ECO:0000256" key="1">
    <source>
        <dbReference type="SAM" id="MobiDB-lite"/>
    </source>
</evidence>
<evidence type="ECO:0000256" key="2">
    <source>
        <dbReference type="SAM" id="Phobius"/>
    </source>
</evidence>
<evidence type="ECO:0000313" key="4">
    <source>
        <dbReference type="EMBL" id="MER7378160.1"/>
    </source>
</evidence>
<feature type="compositionally biased region" description="Basic and acidic residues" evidence="1">
    <location>
        <begin position="46"/>
        <end position="62"/>
    </location>
</feature>
<organism evidence="4 5">
    <name type="scientific">Streptomyces lanatus</name>
    <dbReference type="NCBI Taxonomy" id="66900"/>
    <lineage>
        <taxon>Bacteria</taxon>
        <taxon>Bacillati</taxon>
        <taxon>Actinomycetota</taxon>
        <taxon>Actinomycetes</taxon>
        <taxon>Kitasatosporales</taxon>
        <taxon>Streptomycetaceae</taxon>
        <taxon>Streptomyces</taxon>
    </lineage>
</organism>
<keyword evidence="2" id="KW-1133">Transmembrane helix</keyword>
<keyword evidence="2" id="KW-0812">Transmembrane</keyword>
<reference evidence="4 5" key="1">
    <citation type="submission" date="2024-06" db="EMBL/GenBank/DDBJ databases">
        <title>The Natural Products Discovery Center: Release of the First 8490 Sequenced Strains for Exploring Actinobacteria Biosynthetic Diversity.</title>
        <authorList>
            <person name="Kalkreuter E."/>
            <person name="Kautsar S.A."/>
            <person name="Yang D."/>
            <person name="Bader C.D."/>
            <person name="Teijaro C.N."/>
            <person name="Fluegel L."/>
            <person name="Davis C.M."/>
            <person name="Simpson J.R."/>
            <person name="Lauterbach L."/>
            <person name="Steele A.D."/>
            <person name="Gui C."/>
            <person name="Meng S."/>
            <person name="Li G."/>
            <person name="Viehrig K."/>
            <person name="Ye F."/>
            <person name="Su P."/>
            <person name="Kiefer A.F."/>
            <person name="Nichols A."/>
            <person name="Cepeda A.J."/>
            <person name="Yan W."/>
            <person name="Fan B."/>
            <person name="Jiang Y."/>
            <person name="Adhikari A."/>
            <person name="Zheng C.-J."/>
            <person name="Schuster L."/>
            <person name="Cowan T.M."/>
            <person name="Smanski M.J."/>
            <person name="Chevrette M.G."/>
            <person name="De Carvalho L.P.S."/>
            <person name="Shen B."/>
        </authorList>
    </citation>
    <scope>NUCLEOTIDE SEQUENCE [LARGE SCALE GENOMIC DNA]</scope>
    <source>
        <strain evidence="4 5">NPDC000155</strain>
    </source>
</reference>
<comment type="caution">
    <text evidence="4">The sequence shown here is derived from an EMBL/GenBank/DDBJ whole genome shotgun (WGS) entry which is preliminary data.</text>
</comment>
<feature type="chain" id="PRO_5047497615" description="Excalibur calcium-binding protein" evidence="3">
    <location>
        <begin position="29"/>
        <end position="140"/>
    </location>
</feature>
<protein>
    <recommendedName>
        <fullName evidence="6">Excalibur calcium-binding protein</fullName>
    </recommendedName>
</protein>
<evidence type="ECO:0000256" key="3">
    <source>
        <dbReference type="SAM" id="SignalP"/>
    </source>
</evidence>
<gene>
    <name evidence="4" type="ORF">ABT384_36650</name>
</gene>
<name>A0ABV1Y3E7_9ACTN</name>